<protein>
    <submittedName>
        <fullName evidence="2">DMT family transporter</fullName>
    </submittedName>
</protein>
<feature type="transmembrane region" description="Helical" evidence="1">
    <location>
        <begin position="133"/>
        <end position="153"/>
    </location>
</feature>
<feature type="transmembrane region" description="Helical" evidence="1">
    <location>
        <begin position="198"/>
        <end position="216"/>
    </location>
</feature>
<feature type="transmembrane region" description="Helical" evidence="1">
    <location>
        <begin position="6"/>
        <end position="28"/>
    </location>
</feature>
<evidence type="ECO:0000313" key="2">
    <source>
        <dbReference type="EMBL" id="WAX55607.1"/>
    </source>
</evidence>
<dbReference type="Proteomes" id="UP001164693">
    <property type="component" value="Chromosome"/>
</dbReference>
<sequence length="295" mass="29993">MSSIPLAIGLGVASAVVYGTSIVVQHGAMHVGEEDARGLLRAMRNPRWLMAVGGDLIGFLLQIGALTAGPVVLVQPLVVLMLPVSLIVTFLMGGPRPRPGDYLGSAGVVGGLAVFLMLIGTPGEGHVPRPERVGFFVALVLLFGLACCMSVLGKRAMIRGAVYGAIAGMYFGTLGVLVDASSARVSDAGWHGLVATPRGLVLLIGIALLGIGGITLTQVSFQVGALSATLPANLSADPLTAVLLGAVLLREHIPIGPWHLLGYSLCLVAVVAGAIRLAEPATVVAPDTRAGAAPA</sequence>
<evidence type="ECO:0000256" key="1">
    <source>
        <dbReference type="SAM" id="Phobius"/>
    </source>
</evidence>
<keyword evidence="1" id="KW-0472">Membrane</keyword>
<keyword evidence="3" id="KW-1185">Reference proteome</keyword>
<reference evidence="2" key="1">
    <citation type="submission" date="2022-05" db="EMBL/GenBank/DDBJ databases">
        <title>Jatrophihabitans sp. SB3-54 whole genome sequence.</title>
        <authorList>
            <person name="Suh M.K."/>
            <person name="Eom M.K."/>
            <person name="Kim J.S."/>
            <person name="Kim H.S."/>
            <person name="Do H.E."/>
            <person name="Shin Y.K."/>
            <person name="Lee J.-S."/>
        </authorList>
    </citation>
    <scope>NUCLEOTIDE SEQUENCE</scope>
    <source>
        <strain evidence="2">SB3-54</strain>
    </source>
</reference>
<keyword evidence="1" id="KW-1133">Transmembrane helix</keyword>
<gene>
    <name evidence="2" type="ORF">M6B22_13770</name>
</gene>
<dbReference type="PANTHER" id="PTHR40761:SF1">
    <property type="entry name" value="CONSERVED INTEGRAL MEMBRANE ALANINE VALINE AND LEUCINE RICH PROTEIN-RELATED"/>
    <property type="match status" value="1"/>
</dbReference>
<feature type="transmembrane region" description="Helical" evidence="1">
    <location>
        <begin position="72"/>
        <end position="91"/>
    </location>
</feature>
<feature type="transmembrane region" description="Helical" evidence="1">
    <location>
        <begin position="228"/>
        <end position="249"/>
    </location>
</feature>
<organism evidence="2 3">
    <name type="scientific">Jatrophihabitans cynanchi</name>
    <dbReference type="NCBI Taxonomy" id="2944128"/>
    <lineage>
        <taxon>Bacteria</taxon>
        <taxon>Bacillati</taxon>
        <taxon>Actinomycetota</taxon>
        <taxon>Actinomycetes</taxon>
        <taxon>Jatrophihabitantales</taxon>
        <taxon>Jatrophihabitantaceae</taxon>
        <taxon>Jatrophihabitans</taxon>
    </lineage>
</organism>
<accession>A0ABY7JWC6</accession>
<dbReference type="EMBL" id="CP097463">
    <property type="protein sequence ID" value="WAX55607.1"/>
    <property type="molecule type" value="Genomic_DNA"/>
</dbReference>
<name>A0ABY7JWC6_9ACTN</name>
<proteinExistence type="predicted"/>
<dbReference type="NCBIfam" id="NF038012">
    <property type="entry name" value="DMT_1"/>
    <property type="match status" value="1"/>
</dbReference>
<feature type="transmembrane region" description="Helical" evidence="1">
    <location>
        <begin position="103"/>
        <end position="121"/>
    </location>
</feature>
<feature type="transmembrane region" description="Helical" evidence="1">
    <location>
        <begin position="48"/>
        <end position="66"/>
    </location>
</feature>
<feature type="transmembrane region" description="Helical" evidence="1">
    <location>
        <begin position="255"/>
        <end position="275"/>
    </location>
</feature>
<dbReference type="PANTHER" id="PTHR40761">
    <property type="entry name" value="CONSERVED INTEGRAL MEMBRANE ALANINE VALINE AND LEUCINE RICH PROTEIN-RELATED"/>
    <property type="match status" value="1"/>
</dbReference>
<feature type="transmembrane region" description="Helical" evidence="1">
    <location>
        <begin position="160"/>
        <end position="178"/>
    </location>
</feature>
<evidence type="ECO:0000313" key="3">
    <source>
        <dbReference type="Proteomes" id="UP001164693"/>
    </source>
</evidence>
<keyword evidence="1" id="KW-0812">Transmembrane</keyword>
<dbReference type="RefSeq" id="WP_269442125.1">
    <property type="nucleotide sequence ID" value="NZ_CP097463.1"/>
</dbReference>